<comment type="subcellular location">
    <subcellularLocation>
        <location evidence="1">Plastid</location>
    </subcellularLocation>
</comment>
<accession>A0A1Z1M2I5</accession>
<keyword evidence="4 6" id="KW-0934">Plastid</keyword>
<protein>
    <recommendedName>
        <fullName evidence="3">Uncharacterized protein ycf33</fullName>
    </recommendedName>
</protein>
<reference evidence="6" key="1">
    <citation type="journal article" date="2017" name="J. Phycol.">
        <title>Analysis of chloroplast genomes and a supermatrix inform reclassification of the Rhodomelaceae (Rhodophyta).</title>
        <authorList>
            <person name="Diaz-Tapia P."/>
            <person name="Maggs C.A."/>
            <person name="West J.A."/>
            <person name="Verbruggen H."/>
        </authorList>
    </citation>
    <scope>NUCLEOTIDE SEQUENCE</scope>
    <source>
        <strain evidence="6">JFC1711</strain>
    </source>
</reference>
<proteinExistence type="inferred from homology"/>
<evidence type="ECO:0000256" key="4">
    <source>
        <dbReference type="ARBA" id="ARBA00022640"/>
    </source>
</evidence>
<evidence type="ECO:0000256" key="1">
    <source>
        <dbReference type="ARBA" id="ARBA00004474"/>
    </source>
</evidence>
<keyword evidence="5" id="KW-0812">Transmembrane</keyword>
<feature type="transmembrane region" description="Helical" evidence="5">
    <location>
        <begin position="40"/>
        <end position="58"/>
    </location>
</feature>
<dbReference type="EMBL" id="MF101412">
    <property type="protein sequence ID" value="ARW60277.1"/>
    <property type="molecule type" value="Genomic_DNA"/>
</dbReference>
<keyword evidence="5" id="KW-0472">Membrane</keyword>
<dbReference type="InterPro" id="IPR008470">
    <property type="entry name" value="Uncharacterised_Ycf33"/>
</dbReference>
<sequence length="65" mass="7702">MSSFWQNLHKFPRFLISVLIGFFLTTFRSIFKQLKNKKSRIGLIIIAVIIIRTIYTIIRKMTGIE</sequence>
<gene>
    <name evidence="6" type="primary">ycf33</name>
</gene>
<dbReference type="AlphaFoldDB" id="A0A1Z1M2I5"/>
<evidence type="ECO:0000256" key="3">
    <source>
        <dbReference type="ARBA" id="ARBA00021584"/>
    </source>
</evidence>
<dbReference type="Pfam" id="PF05421">
    <property type="entry name" value="DUF751"/>
    <property type="match status" value="1"/>
</dbReference>
<evidence type="ECO:0000313" key="6">
    <source>
        <dbReference type="EMBL" id="ARW60277.1"/>
    </source>
</evidence>
<dbReference type="GO" id="GO:0009536">
    <property type="term" value="C:plastid"/>
    <property type="evidence" value="ECO:0007669"/>
    <property type="project" value="UniProtKB-SubCell"/>
</dbReference>
<evidence type="ECO:0000256" key="5">
    <source>
        <dbReference type="SAM" id="Phobius"/>
    </source>
</evidence>
<evidence type="ECO:0000256" key="2">
    <source>
        <dbReference type="ARBA" id="ARBA00010985"/>
    </source>
</evidence>
<geneLocation type="chloroplast" evidence="6"/>
<organism evidence="6">
    <name type="scientific">Laurencieae sp</name>
    <dbReference type="NCBI Taxonomy" id="2007162"/>
    <lineage>
        <taxon>Eukaryota</taxon>
        <taxon>Rhodophyta</taxon>
        <taxon>Florideophyceae</taxon>
        <taxon>Rhodymeniophycidae</taxon>
        <taxon>Ceramiales</taxon>
        <taxon>Rhodomelaceae</taxon>
        <taxon>Laurencieae</taxon>
    </lineage>
</organism>
<keyword evidence="6" id="KW-0150">Chloroplast</keyword>
<comment type="similarity">
    <text evidence="2">Belongs to the ycf33 family.</text>
</comment>
<keyword evidence="5" id="KW-1133">Transmembrane helix</keyword>
<feature type="transmembrane region" description="Helical" evidence="5">
    <location>
        <begin position="12"/>
        <end position="31"/>
    </location>
</feature>
<name>A0A1Z1M2I5_9FLOR</name>